<proteinExistence type="predicted"/>
<sequence length="146" mass="16589">MMNVKEAICFSVRTIKDKYSINTNAGNQNAQNNQNFRPKDFVITNERIIEYFVTNIVNYTKLDDDLEKIVFTEYHDNLVYELDENNPDPADRPVCTPFESLSNLVGTGNYTVSFYLNGGLLIGSKQLPYAFSTNILNNKVTLSSVI</sequence>
<organism evidence="1">
    <name type="scientific">Cacopsylla melanoneura</name>
    <dbReference type="NCBI Taxonomy" id="428564"/>
    <lineage>
        <taxon>Eukaryota</taxon>
        <taxon>Metazoa</taxon>
        <taxon>Ecdysozoa</taxon>
        <taxon>Arthropoda</taxon>
        <taxon>Hexapoda</taxon>
        <taxon>Insecta</taxon>
        <taxon>Pterygota</taxon>
        <taxon>Neoptera</taxon>
        <taxon>Paraneoptera</taxon>
        <taxon>Hemiptera</taxon>
        <taxon>Sternorrhyncha</taxon>
        <taxon>Psylloidea</taxon>
        <taxon>Psyllidae</taxon>
        <taxon>Psyllinae</taxon>
        <taxon>Cacopsylla</taxon>
    </lineage>
</organism>
<dbReference type="EMBL" id="HBUF01611491">
    <property type="protein sequence ID" value="CAG6778808.1"/>
    <property type="molecule type" value="Transcribed_RNA"/>
</dbReference>
<evidence type="ECO:0000313" key="1">
    <source>
        <dbReference type="EMBL" id="CAG6778808.1"/>
    </source>
</evidence>
<name>A0A8D9B595_9HEMI</name>
<accession>A0A8D9B595</accession>
<protein>
    <submittedName>
        <fullName evidence="1">Uncharacterized protein</fullName>
    </submittedName>
</protein>
<reference evidence="1" key="1">
    <citation type="submission" date="2021-05" db="EMBL/GenBank/DDBJ databases">
        <authorList>
            <person name="Alioto T."/>
            <person name="Alioto T."/>
            <person name="Gomez Garrido J."/>
        </authorList>
    </citation>
    <scope>NUCLEOTIDE SEQUENCE</scope>
</reference>
<dbReference type="AlphaFoldDB" id="A0A8D9B595"/>